<comment type="function">
    <text evidence="5">Catalyzes oxidation of L-threonate to 2-oxo-tetronate. Can use either NAD(+) or NADP(+) as cosubstrate, with a preference for NAD(+).</text>
</comment>
<dbReference type="RefSeq" id="WP_265896066.1">
    <property type="nucleotide sequence ID" value="NZ_JAPIVE010000002.1"/>
</dbReference>
<evidence type="ECO:0000259" key="11">
    <source>
        <dbReference type="Pfam" id="PF03446"/>
    </source>
</evidence>
<comment type="similarity">
    <text evidence="6">Belongs to the HIBADH-related family. L-threonate dehydrogenase subfamily.</text>
</comment>
<evidence type="ECO:0000256" key="2">
    <source>
        <dbReference type="ARBA" id="ARBA00023002"/>
    </source>
</evidence>
<evidence type="ECO:0000256" key="10">
    <source>
        <dbReference type="PIRSR" id="PIRSR000103-1"/>
    </source>
</evidence>
<proteinExistence type="inferred from homology"/>
<dbReference type="GO" id="GO:0050661">
    <property type="term" value="F:NADP binding"/>
    <property type="evidence" value="ECO:0007669"/>
    <property type="project" value="InterPro"/>
</dbReference>
<name>A0AA41ZGC2_9GAMM</name>
<dbReference type="PANTHER" id="PTHR43060">
    <property type="entry name" value="3-HYDROXYISOBUTYRATE DEHYDROGENASE-LIKE 1, MITOCHONDRIAL-RELATED"/>
    <property type="match status" value="1"/>
</dbReference>
<dbReference type="Proteomes" id="UP001165678">
    <property type="component" value="Unassembled WGS sequence"/>
</dbReference>
<evidence type="ECO:0000313" key="14">
    <source>
        <dbReference type="Proteomes" id="UP001165678"/>
    </source>
</evidence>
<organism evidence="13 14">
    <name type="scientific">Larsenimonas rhizosphaerae</name>
    <dbReference type="NCBI Taxonomy" id="2944682"/>
    <lineage>
        <taxon>Bacteria</taxon>
        <taxon>Pseudomonadati</taxon>
        <taxon>Pseudomonadota</taxon>
        <taxon>Gammaproteobacteria</taxon>
        <taxon>Oceanospirillales</taxon>
        <taxon>Halomonadaceae</taxon>
        <taxon>Larsenimonas</taxon>
    </lineage>
</organism>
<dbReference type="InterPro" id="IPR015815">
    <property type="entry name" value="HIBADH-related"/>
</dbReference>
<dbReference type="AlphaFoldDB" id="A0AA41ZGC2"/>
<reference evidence="13" key="1">
    <citation type="submission" date="2022-11" db="EMBL/GenBank/DDBJ databases">
        <title>Larsenimonas rhizosphaerae sp. nov., isolated from a tidal mudflat.</title>
        <authorList>
            <person name="Lee S.D."/>
            <person name="Kim I.S."/>
        </authorList>
    </citation>
    <scope>NUCLEOTIDE SEQUENCE</scope>
    <source>
        <strain evidence="13">GH2-1</strain>
    </source>
</reference>
<dbReference type="PIRSF" id="PIRSF000103">
    <property type="entry name" value="HIBADH"/>
    <property type="match status" value="1"/>
</dbReference>
<dbReference type="Gene3D" id="1.10.1040.10">
    <property type="entry name" value="N-(1-d-carboxylethyl)-l-norvaline Dehydrogenase, domain 2"/>
    <property type="match status" value="1"/>
</dbReference>
<dbReference type="Pfam" id="PF14833">
    <property type="entry name" value="NAD_binding_11"/>
    <property type="match status" value="1"/>
</dbReference>
<dbReference type="NCBIfam" id="NF043037">
    <property type="entry name" value="ThreonDh"/>
    <property type="match status" value="1"/>
</dbReference>
<dbReference type="EMBL" id="JAPIVE010000002">
    <property type="protein sequence ID" value="MCX2524101.1"/>
    <property type="molecule type" value="Genomic_DNA"/>
</dbReference>
<dbReference type="InterPro" id="IPR008927">
    <property type="entry name" value="6-PGluconate_DH-like_C_sf"/>
</dbReference>
<dbReference type="PANTHER" id="PTHR43060:SF17">
    <property type="entry name" value="L-THREONATE DEHYDROGENASE"/>
    <property type="match status" value="1"/>
</dbReference>
<dbReference type="GO" id="GO:0051287">
    <property type="term" value="F:NAD binding"/>
    <property type="evidence" value="ECO:0007669"/>
    <property type="project" value="InterPro"/>
</dbReference>
<keyword evidence="3" id="KW-0520">NAD</keyword>
<dbReference type="InterPro" id="IPR006115">
    <property type="entry name" value="6PGDH_NADP-bd"/>
</dbReference>
<dbReference type="SUPFAM" id="SSF51735">
    <property type="entry name" value="NAD(P)-binding Rossmann-fold domains"/>
    <property type="match status" value="1"/>
</dbReference>
<keyword evidence="14" id="KW-1185">Reference proteome</keyword>
<keyword evidence="1" id="KW-0521">NADP</keyword>
<feature type="domain" description="3-hydroxyisobutyrate dehydrogenase-like NAD-binding" evidence="12">
    <location>
        <begin position="176"/>
        <end position="296"/>
    </location>
</feature>
<dbReference type="EC" id="1.1.1.411" evidence="7"/>
<keyword evidence="2" id="KW-0560">Oxidoreductase</keyword>
<evidence type="ECO:0000256" key="6">
    <source>
        <dbReference type="ARBA" id="ARBA00037979"/>
    </source>
</evidence>
<evidence type="ECO:0000256" key="9">
    <source>
        <dbReference type="ARBA" id="ARBA00047312"/>
    </source>
</evidence>
<gene>
    <name evidence="13" type="ORF">OQ287_07605</name>
</gene>
<comment type="caution">
    <text evidence="13">The sequence shown here is derived from an EMBL/GenBank/DDBJ whole genome shotgun (WGS) entry which is preliminary data.</text>
</comment>
<sequence>MSTPSNAVSPDIGVVGLGAMGMGTACSLLRQGLSVIGCDISPTARAAFEDAGGRSAETPAALAGCSVVLLVVVNADQVEQVLFGAEGQGGLAAAMSPGSVVMQCATVAPSYAVALGERLAALGLVMLDAPISGGAAKARTGELSVMSSGTAEAYEKTDAVLSAMAAKVYRLGEQPGAGSSVKLVNQHLAGVHIAAAAEAMALGASMGLDLEVLYDVITHSAGNSWMFENRVPHILKGDYTPLSAVDIFVKDLNIVHATGRELKLPMPVAGSALQQFTAASGAGLGREDDSAVVKVYQRLRHFDLPAANDAEERPS</sequence>
<evidence type="ECO:0000256" key="1">
    <source>
        <dbReference type="ARBA" id="ARBA00022857"/>
    </source>
</evidence>
<dbReference type="SUPFAM" id="SSF48179">
    <property type="entry name" value="6-phosphogluconate dehydrogenase C-terminal domain-like"/>
    <property type="match status" value="1"/>
</dbReference>
<evidence type="ECO:0000256" key="4">
    <source>
        <dbReference type="ARBA" id="ARBA00023277"/>
    </source>
</evidence>
<keyword evidence="4" id="KW-0119">Carbohydrate metabolism</keyword>
<dbReference type="InterPro" id="IPR013328">
    <property type="entry name" value="6PGD_dom2"/>
</dbReference>
<evidence type="ECO:0000256" key="3">
    <source>
        <dbReference type="ARBA" id="ARBA00023027"/>
    </source>
</evidence>
<evidence type="ECO:0000256" key="8">
    <source>
        <dbReference type="ARBA" id="ARBA00039407"/>
    </source>
</evidence>
<dbReference type="InterPro" id="IPR029154">
    <property type="entry name" value="HIBADH-like_NADP-bd"/>
</dbReference>
<feature type="active site" evidence="10">
    <location>
        <position position="182"/>
    </location>
</feature>
<dbReference type="InterPro" id="IPR036291">
    <property type="entry name" value="NAD(P)-bd_dom_sf"/>
</dbReference>
<comment type="catalytic activity">
    <reaction evidence="9">
        <text>L-threonate + NAD(+) = 2-dehydro-L-erythronate + NADH + H(+)</text>
        <dbReference type="Rhea" id="RHEA:52548"/>
        <dbReference type="ChEBI" id="CHEBI:15378"/>
        <dbReference type="ChEBI" id="CHEBI:57540"/>
        <dbReference type="ChEBI" id="CHEBI:57561"/>
        <dbReference type="ChEBI" id="CHEBI:57945"/>
        <dbReference type="ChEBI" id="CHEBI:136669"/>
        <dbReference type="EC" id="1.1.1.411"/>
    </reaction>
</comment>
<dbReference type="InterPro" id="IPR050006">
    <property type="entry name" value="LtnD"/>
</dbReference>
<dbReference type="Pfam" id="PF03446">
    <property type="entry name" value="NAD_binding_2"/>
    <property type="match status" value="1"/>
</dbReference>
<evidence type="ECO:0000256" key="7">
    <source>
        <dbReference type="ARBA" id="ARBA00038870"/>
    </source>
</evidence>
<accession>A0AA41ZGC2</accession>
<evidence type="ECO:0000313" key="13">
    <source>
        <dbReference type="EMBL" id="MCX2524101.1"/>
    </source>
</evidence>
<dbReference type="GO" id="GO:0016616">
    <property type="term" value="F:oxidoreductase activity, acting on the CH-OH group of donors, NAD or NADP as acceptor"/>
    <property type="evidence" value="ECO:0007669"/>
    <property type="project" value="InterPro"/>
</dbReference>
<dbReference type="Gene3D" id="3.40.50.720">
    <property type="entry name" value="NAD(P)-binding Rossmann-like Domain"/>
    <property type="match status" value="1"/>
</dbReference>
<protein>
    <recommendedName>
        <fullName evidence="8">L-threonate dehydrogenase</fullName>
        <ecNumber evidence="7">1.1.1.411</ecNumber>
    </recommendedName>
</protein>
<evidence type="ECO:0000256" key="5">
    <source>
        <dbReference type="ARBA" id="ARBA00037062"/>
    </source>
</evidence>
<evidence type="ECO:0000259" key="12">
    <source>
        <dbReference type="Pfam" id="PF14833"/>
    </source>
</evidence>
<feature type="domain" description="6-phosphogluconate dehydrogenase NADP-binding" evidence="11">
    <location>
        <begin position="11"/>
        <end position="172"/>
    </location>
</feature>